<dbReference type="AlphaFoldDB" id="A0A8B8XBH0"/>
<reference evidence="12" key="1">
    <citation type="submission" date="2025-08" db="UniProtKB">
        <authorList>
            <consortium name="RefSeq"/>
        </authorList>
    </citation>
    <scope>IDENTIFICATION</scope>
    <source>
        <tissue evidence="12">Epidermis and Blubber</tissue>
    </source>
</reference>
<feature type="domain" description="PDZ" evidence="8">
    <location>
        <begin position="249"/>
        <end position="321"/>
    </location>
</feature>
<dbReference type="Gene3D" id="2.30.42.10">
    <property type="match status" value="1"/>
</dbReference>
<dbReference type="GeneID" id="118894624"/>
<comment type="similarity">
    <text evidence="2">Belongs to the DSH family.</text>
</comment>
<dbReference type="InterPro" id="IPR036034">
    <property type="entry name" value="PDZ_sf"/>
</dbReference>
<dbReference type="InterPro" id="IPR008339">
    <property type="entry name" value="Dishevelled_fam"/>
</dbReference>
<evidence type="ECO:0000256" key="7">
    <source>
        <dbReference type="SAM" id="MobiDB-lite"/>
    </source>
</evidence>
<proteinExistence type="inferred from homology"/>
<dbReference type="FunFam" id="2.30.42.10:FF:000014">
    <property type="entry name" value="Segment polarity protein dishevelled homolog DVL-3"/>
    <property type="match status" value="1"/>
</dbReference>
<dbReference type="FunFam" id="2.40.240.130:FF:000001">
    <property type="entry name" value="Segment polarity protein dishevelled homolog DVL-1"/>
    <property type="match status" value="1"/>
</dbReference>
<dbReference type="FunFam" id="1.10.10.10:FF:000040">
    <property type="entry name" value="segment polarity protein dishevelled homolog DVL-3"/>
    <property type="match status" value="1"/>
</dbReference>
<feature type="compositionally biased region" description="Basic and acidic residues" evidence="7">
    <location>
        <begin position="510"/>
        <end position="523"/>
    </location>
</feature>
<evidence type="ECO:0000256" key="1">
    <source>
        <dbReference type="ARBA" id="ARBA00004496"/>
    </source>
</evidence>
<evidence type="ECO:0000256" key="6">
    <source>
        <dbReference type="PROSITE-ProRule" id="PRU00069"/>
    </source>
</evidence>
<feature type="domain" description="DEP" evidence="9">
    <location>
        <begin position="422"/>
        <end position="496"/>
    </location>
</feature>
<dbReference type="SMART" id="SM00021">
    <property type="entry name" value="DAX"/>
    <property type="match status" value="1"/>
</dbReference>
<protein>
    <submittedName>
        <fullName evidence="12">Segment polarity protein dishevelled homolog DVL-3 isoform X4</fullName>
    </submittedName>
</protein>
<evidence type="ECO:0000259" key="10">
    <source>
        <dbReference type="PROSITE" id="PS50841"/>
    </source>
</evidence>
<comment type="subcellular location">
    <subcellularLocation>
        <location evidence="1">Cytoplasm</location>
    </subcellularLocation>
</comment>
<evidence type="ECO:0000313" key="11">
    <source>
        <dbReference type="Proteomes" id="UP000694857"/>
    </source>
</evidence>
<keyword evidence="5 6" id="KW-0879">Wnt signaling pathway</keyword>
<dbReference type="InterPro" id="IPR015506">
    <property type="entry name" value="Dsh/Dvl-rel"/>
</dbReference>
<dbReference type="SUPFAM" id="SSF46785">
    <property type="entry name" value="Winged helix' DNA-binding domain"/>
    <property type="match status" value="1"/>
</dbReference>
<dbReference type="GO" id="GO:0035556">
    <property type="term" value="P:intracellular signal transduction"/>
    <property type="evidence" value="ECO:0007669"/>
    <property type="project" value="InterPro"/>
</dbReference>
<dbReference type="GO" id="GO:0005829">
    <property type="term" value="C:cytosol"/>
    <property type="evidence" value="ECO:0007669"/>
    <property type="project" value="TreeGrafter"/>
</dbReference>
<dbReference type="SMART" id="SM00228">
    <property type="entry name" value="PDZ"/>
    <property type="match status" value="1"/>
</dbReference>
<dbReference type="CDD" id="cd06717">
    <property type="entry name" value="PDZ_Dishevelled-like"/>
    <property type="match status" value="1"/>
</dbReference>
<dbReference type="Gene3D" id="2.40.240.130">
    <property type="match status" value="1"/>
</dbReference>
<feature type="compositionally biased region" description="Basic and acidic residues" evidence="7">
    <location>
        <begin position="532"/>
        <end position="550"/>
    </location>
</feature>
<dbReference type="PRINTS" id="PR01763">
    <property type="entry name" value="DISHEVELLED3"/>
</dbReference>
<dbReference type="PANTHER" id="PTHR10878">
    <property type="entry name" value="SEGMENT POLARITY PROTEIN DISHEVELLED"/>
    <property type="match status" value="1"/>
</dbReference>
<dbReference type="InterPro" id="IPR001478">
    <property type="entry name" value="PDZ"/>
</dbReference>
<feature type="region of interest" description="Disordered" evidence="7">
    <location>
        <begin position="85"/>
        <end position="235"/>
    </location>
</feature>
<dbReference type="Pfam" id="PF12316">
    <property type="entry name" value="Dsh_C"/>
    <property type="match status" value="1"/>
</dbReference>
<dbReference type="GO" id="GO:0005109">
    <property type="term" value="F:frizzled binding"/>
    <property type="evidence" value="ECO:0007669"/>
    <property type="project" value="TreeGrafter"/>
</dbReference>
<dbReference type="SUPFAM" id="SSF50156">
    <property type="entry name" value="PDZ domain-like"/>
    <property type="match status" value="1"/>
</dbReference>
<feature type="compositionally biased region" description="Basic and acidic residues" evidence="7">
    <location>
        <begin position="142"/>
        <end position="156"/>
    </location>
</feature>
<evidence type="ECO:0000259" key="9">
    <source>
        <dbReference type="PROSITE" id="PS50186"/>
    </source>
</evidence>
<keyword evidence="4" id="KW-0963">Cytoplasm</keyword>
<dbReference type="Proteomes" id="UP000694857">
    <property type="component" value="Chromosome 4"/>
</dbReference>
<dbReference type="InterPro" id="IPR024580">
    <property type="entry name" value="Dishevelled_C-dom"/>
</dbReference>
<dbReference type="Pfam" id="PF00778">
    <property type="entry name" value="DIX"/>
    <property type="match status" value="1"/>
</dbReference>
<dbReference type="CTD" id="1857"/>
<dbReference type="SMART" id="SM00049">
    <property type="entry name" value="DEP"/>
    <property type="match status" value="1"/>
</dbReference>
<dbReference type="InterPro" id="IPR001158">
    <property type="entry name" value="DIX"/>
</dbReference>
<dbReference type="Pfam" id="PF00595">
    <property type="entry name" value="PDZ"/>
    <property type="match status" value="1"/>
</dbReference>
<dbReference type="InterPro" id="IPR003351">
    <property type="entry name" value="Dishevelled_protein_dom"/>
</dbReference>
<keyword evidence="11" id="KW-1185">Reference proteome</keyword>
<dbReference type="SUPFAM" id="SSF54236">
    <property type="entry name" value="Ubiquitin-like"/>
    <property type="match status" value="1"/>
</dbReference>
<evidence type="ECO:0000256" key="5">
    <source>
        <dbReference type="ARBA" id="ARBA00022687"/>
    </source>
</evidence>
<evidence type="ECO:0000256" key="2">
    <source>
        <dbReference type="ARBA" id="ARBA00008735"/>
    </source>
</evidence>
<dbReference type="RefSeq" id="XP_036706909.1">
    <property type="nucleotide sequence ID" value="XM_036851014.1"/>
</dbReference>
<dbReference type="Pfam" id="PF02377">
    <property type="entry name" value="Dishevelled"/>
    <property type="match status" value="1"/>
</dbReference>
<evidence type="ECO:0000256" key="3">
    <source>
        <dbReference type="ARBA" id="ARBA00022473"/>
    </source>
</evidence>
<dbReference type="Pfam" id="PF00610">
    <property type="entry name" value="DEP"/>
    <property type="match status" value="1"/>
</dbReference>
<dbReference type="InterPro" id="IPR029071">
    <property type="entry name" value="Ubiquitin-like_domsf"/>
</dbReference>
<dbReference type="PANTHER" id="PTHR10878:SF6">
    <property type="entry name" value="SEGMENT POLARITY PROTEIN DISHEVELLED HOMOLOG DVL-3"/>
    <property type="match status" value="1"/>
</dbReference>
<feature type="compositionally biased region" description="Low complexity" evidence="7">
    <location>
        <begin position="199"/>
        <end position="212"/>
    </location>
</feature>
<feature type="compositionally biased region" description="Basic residues" evidence="7">
    <location>
        <begin position="213"/>
        <end position="226"/>
    </location>
</feature>
<dbReference type="InterPro" id="IPR036388">
    <property type="entry name" value="WH-like_DNA-bd_sf"/>
</dbReference>
<sequence>MGETKIIYHLDGQETPYLVKLPLPAERVTLADFKGVLQRPSYKFFFKSMDDDFGVVKEEISDDNAKLPCFNGRVVSWLVSAEGSHPEPAPFCADNPSELPPPMERTGGIGDSRPPSFHPHAGGGSQENLDNDTETDSLVSAQRERPRRRDGPEHTTRLNGTAKGERRREPGGYDSSSTLMSSELETTSFFDSDEDDSTSRFSSSTEQSSASRLMRRHKRRRRKQKVSRIERSSSFSSITDSTMSLNIITVTLNMEKYNFLGISIVGQSNERGDGGIYIGSIMKGGAVAADGRIEPGDMLLQVNEINFENMSNDDAVRVLREIVHKPGPITLTVAKCWDPSPRGCFTLPRSEPIRPIDPAAWVSHTAAMTGTFPAYGMSPSLSTITSTSSSITSSIPDTERLDDFHLSIHSDMAAIVKAMASPESGLEVRDRMWLKITIPNAFIGSDVVDWLYHNVEGFTDRREARKYASNLLKAGFIRHTVNKITFSEQCYYIFGDLCGSSRSSGSNRSGSDRRKEKDPKTGDSKSGGSGSESDHTTRSSLRGARERAPSERSGPAASEHSHRSHHSLASSLRSHHTHPSYGPPGVPPLYGPPMLMMPPPPAAMGPPGAPPGRDLASVPPELTASRQSFRMAMGNPTKNFGLFDFL</sequence>
<dbReference type="GO" id="GO:0060070">
    <property type="term" value="P:canonical Wnt signaling pathway"/>
    <property type="evidence" value="ECO:0007669"/>
    <property type="project" value="TreeGrafter"/>
</dbReference>
<feature type="region of interest" description="Disordered" evidence="7">
    <location>
        <begin position="501"/>
        <end position="586"/>
    </location>
</feature>
<organism evidence="11 12">
    <name type="scientific">Balaenoptera musculus</name>
    <name type="common">Blue whale</name>
    <dbReference type="NCBI Taxonomy" id="9771"/>
    <lineage>
        <taxon>Eukaryota</taxon>
        <taxon>Metazoa</taxon>
        <taxon>Chordata</taxon>
        <taxon>Craniata</taxon>
        <taxon>Vertebrata</taxon>
        <taxon>Euteleostomi</taxon>
        <taxon>Mammalia</taxon>
        <taxon>Eutheria</taxon>
        <taxon>Laurasiatheria</taxon>
        <taxon>Artiodactyla</taxon>
        <taxon>Whippomorpha</taxon>
        <taxon>Cetacea</taxon>
        <taxon>Mysticeti</taxon>
        <taxon>Balaenopteridae</taxon>
        <taxon>Balaenoptera</taxon>
    </lineage>
</organism>
<evidence type="ECO:0000259" key="8">
    <source>
        <dbReference type="PROSITE" id="PS50106"/>
    </source>
</evidence>
<dbReference type="CDD" id="cd04438">
    <property type="entry name" value="DEP_dishevelled"/>
    <property type="match status" value="1"/>
</dbReference>
<dbReference type="Gene3D" id="1.10.10.10">
    <property type="entry name" value="Winged helix-like DNA-binding domain superfamily/Winged helix DNA-binding domain"/>
    <property type="match status" value="1"/>
</dbReference>
<keyword evidence="3" id="KW-0217">Developmental protein</keyword>
<accession>A0A8B8XBH0</accession>
<dbReference type="PROSITE" id="PS50106">
    <property type="entry name" value="PDZ"/>
    <property type="match status" value="1"/>
</dbReference>
<dbReference type="InterPro" id="IPR038207">
    <property type="entry name" value="DIX_dom_sf"/>
</dbReference>
<gene>
    <name evidence="12" type="primary">DVL3</name>
</gene>
<feature type="domain" description="DIX" evidence="10">
    <location>
        <begin position="1"/>
        <end position="82"/>
    </location>
</feature>
<dbReference type="PRINTS" id="PR01760">
    <property type="entry name" value="DISHEVELLED"/>
</dbReference>
<dbReference type="PROSITE" id="PS50186">
    <property type="entry name" value="DEP"/>
    <property type="match status" value="1"/>
</dbReference>
<feature type="compositionally biased region" description="Low complexity" evidence="7">
    <location>
        <begin position="175"/>
        <end position="190"/>
    </location>
</feature>
<dbReference type="InterPro" id="IPR008342">
    <property type="entry name" value="DVL3"/>
</dbReference>
<dbReference type="InterPro" id="IPR000591">
    <property type="entry name" value="DEP_dom"/>
</dbReference>
<evidence type="ECO:0000313" key="12">
    <source>
        <dbReference type="RefSeq" id="XP_036706909.1"/>
    </source>
</evidence>
<name>A0A8B8XBH0_BALMU</name>
<dbReference type="PROSITE" id="PS50841">
    <property type="entry name" value="DIX"/>
    <property type="match status" value="1"/>
</dbReference>
<dbReference type="InterPro" id="IPR036390">
    <property type="entry name" value="WH_DNA-bd_sf"/>
</dbReference>
<evidence type="ECO:0000256" key="4">
    <source>
        <dbReference type="ARBA" id="ARBA00022490"/>
    </source>
</evidence>